<keyword evidence="2" id="KW-1185">Reference proteome</keyword>
<dbReference type="OrthoDB" id="425354at2759"/>
<comment type="caution">
    <text evidence="1">The sequence shown here is derived from an EMBL/GenBank/DDBJ whole genome shotgun (WGS) entry which is preliminary data.</text>
</comment>
<sequence>MVKQGAPWLVRKALKYANLSLEIKQASSLPDGTTAEFTVNDSGLDSPAGAVITLHIKQTVRPGSFDSMGTYHLDGKPQEFSLPIFGDVNMRLQYINVANISNETLRQRLEKANPSKIVINESADNPDKGWEAQVVWAFELVNEKRYLTRNVSTWNDKERVEARMVYDYQV</sequence>
<evidence type="ECO:0000313" key="2">
    <source>
        <dbReference type="Proteomes" id="UP001147746"/>
    </source>
</evidence>
<reference evidence="1" key="1">
    <citation type="submission" date="2022-12" db="EMBL/GenBank/DDBJ databases">
        <authorList>
            <person name="Petersen C."/>
        </authorList>
    </citation>
    <scope>NUCLEOTIDE SEQUENCE</scope>
    <source>
        <strain evidence="1">IBT 21472</strain>
    </source>
</reference>
<dbReference type="EMBL" id="JAPZBO010000007">
    <property type="protein sequence ID" value="KAJ5311827.1"/>
    <property type="molecule type" value="Genomic_DNA"/>
</dbReference>
<dbReference type="PANTHER" id="PTHR38115">
    <property type="entry name" value="LIPOCALIN-LIKE DOMAIN-CONTAINING PROTEIN"/>
    <property type="match status" value="1"/>
</dbReference>
<dbReference type="InterPro" id="IPR053037">
    <property type="entry name" value="Pericyclase_pydY-like"/>
</dbReference>
<protein>
    <submittedName>
        <fullName evidence="1">Uncharacterized protein</fullName>
    </submittedName>
</protein>
<name>A0A9W9U360_9EURO</name>
<organism evidence="1 2">
    <name type="scientific">Penicillium atrosanguineum</name>
    <dbReference type="NCBI Taxonomy" id="1132637"/>
    <lineage>
        <taxon>Eukaryota</taxon>
        <taxon>Fungi</taxon>
        <taxon>Dikarya</taxon>
        <taxon>Ascomycota</taxon>
        <taxon>Pezizomycotina</taxon>
        <taxon>Eurotiomycetes</taxon>
        <taxon>Eurotiomycetidae</taxon>
        <taxon>Eurotiales</taxon>
        <taxon>Aspergillaceae</taxon>
        <taxon>Penicillium</taxon>
    </lineage>
</organism>
<gene>
    <name evidence="1" type="ORF">N7476_007687</name>
</gene>
<reference evidence="1" key="2">
    <citation type="journal article" date="2023" name="IMA Fungus">
        <title>Comparative genomic study of the Penicillium genus elucidates a diverse pangenome and 15 lateral gene transfer events.</title>
        <authorList>
            <person name="Petersen C."/>
            <person name="Sorensen T."/>
            <person name="Nielsen M.R."/>
            <person name="Sondergaard T.E."/>
            <person name="Sorensen J.L."/>
            <person name="Fitzpatrick D.A."/>
            <person name="Frisvad J.C."/>
            <person name="Nielsen K.L."/>
        </authorList>
    </citation>
    <scope>NUCLEOTIDE SEQUENCE</scope>
    <source>
        <strain evidence="1">IBT 21472</strain>
    </source>
</reference>
<evidence type="ECO:0000313" key="1">
    <source>
        <dbReference type="EMBL" id="KAJ5311827.1"/>
    </source>
</evidence>
<dbReference type="PANTHER" id="PTHR38115:SF1">
    <property type="entry name" value="LIPOCALIN-LIKE DOMAIN-CONTAINING PROTEIN"/>
    <property type="match status" value="1"/>
</dbReference>
<accession>A0A9W9U360</accession>
<dbReference type="AlphaFoldDB" id="A0A9W9U360"/>
<dbReference type="Proteomes" id="UP001147746">
    <property type="component" value="Unassembled WGS sequence"/>
</dbReference>
<proteinExistence type="predicted"/>